<evidence type="ECO:0000256" key="2">
    <source>
        <dbReference type="PROSITE-ProRule" id="PRU00335"/>
    </source>
</evidence>
<evidence type="ECO:0000259" key="4">
    <source>
        <dbReference type="PROSITE" id="PS50977"/>
    </source>
</evidence>
<dbReference type="SUPFAM" id="SSF46689">
    <property type="entry name" value="Homeodomain-like"/>
    <property type="match status" value="1"/>
</dbReference>
<evidence type="ECO:0000256" key="1">
    <source>
        <dbReference type="ARBA" id="ARBA00023125"/>
    </source>
</evidence>
<dbReference type="InterPro" id="IPR050109">
    <property type="entry name" value="HTH-type_TetR-like_transc_reg"/>
</dbReference>
<proteinExistence type="predicted"/>
<dbReference type="PROSITE" id="PS50977">
    <property type="entry name" value="HTH_TETR_2"/>
    <property type="match status" value="1"/>
</dbReference>
<evidence type="ECO:0000256" key="3">
    <source>
        <dbReference type="SAM" id="MobiDB-lite"/>
    </source>
</evidence>
<protein>
    <recommendedName>
        <fullName evidence="4">HTH tetR-type domain-containing protein</fullName>
    </recommendedName>
</protein>
<feature type="region of interest" description="Disordered" evidence="3">
    <location>
        <begin position="188"/>
        <end position="226"/>
    </location>
</feature>
<accession>A0A2S9QKE2</accession>
<dbReference type="Proteomes" id="UP000238650">
    <property type="component" value="Unassembled WGS sequence"/>
</dbReference>
<dbReference type="InterPro" id="IPR001647">
    <property type="entry name" value="HTH_TetR"/>
</dbReference>
<dbReference type="PANTHER" id="PTHR30328:SF54">
    <property type="entry name" value="HTH-TYPE TRANSCRIPTIONAL REPRESSOR SCO4008"/>
    <property type="match status" value="1"/>
</dbReference>
<dbReference type="EMBL" id="MWZD01000024">
    <property type="protein sequence ID" value="PRI10031.1"/>
    <property type="molecule type" value="Genomic_DNA"/>
</dbReference>
<name>A0A2S9QKE2_9MICO</name>
<dbReference type="InterPro" id="IPR036271">
    <property type="entry name" value="Tet_transcr_reg_TetR-rel_C_sf"/>
</dbReference>
<dbReference type="InterPro" id="IPR041467">
    <property type="entry name" value="Sco4008_C"/>
</dbReference>
<comment type="caution">
    <text evidence="6">The sequence shown here is derived from an EMBL/GenBank/DDBJ whole genome shotgun (WGS) entry which is preliminary data.</text>
</comment>
<organism evidence="6 7">
    <name type="scientific">Leucobacter massiliensis</name>
    <dbReference type="NCBI Taxonomy" id="1686285"/>
    <lineage>
        <taxon>Bacteria</taxon>
        <taxon>Bacillati</taxon>
        <taxon>Actinomycetota</taxon>
        <taxon>Actinomycetes</taxon>
        <taxon>Micrococcales</taxon>
        <taxon>Microbacteriaceae</taxon>
        <taxon>Leucobacter</taxon>
    </lineage>
</organism>
<dbReference type="GO" id="GO:0006355">
    <property type="term" value="P:regulation of DNA-templated transcription"/>
    <property type="evidence" value="ECO:0007669"/>
    <property type="project" value="UniProtKB-ARBA"/>
</dbReference>
<dbReference type="RefSeq" id="WP_105806447.1">
    <property type="nucleotide sequence ID" value="NZ_MWZD01000024.1"/>
</dbReference>
<dbReference type="OrthoDB" id="4726108at2"/>
<feature type="DNA-binding region" description="H-T-H motif" evidence="2">
    <location>
        <begin position="29"/>
        <end position="48"/>
    </location>
</feature>
<evidence type="ECO:0000313" key="7">
    <source>
        <dbReference type="Proteomes" id="UP000238650"/>
    </source>
</evidence>
<evidence type="ECO:0000313" key="5">
    <source>
        <dbReference type="EMBL" id="PRI10031.1"/>
    </source>
</evidence>
<dbReference type="InterPro" id="IPR009057">
    <property type="entry name" value="Homeodomain-like_sf"/>
</dbReference>
<dbReference type="PANTHER" id="PTHR30328">
    <property type="entry name" value="TRANSCRIPTIONAL REPRESSOR"/>
    <property type="match status" value="1"/>
</dbReference>
<sequence>MAWDTDATQRKLLLAGARQFAAAGFAGARIEAIGADAGVNKERIYRYFGDKRAFFAAVLGHELAGLLDGLDVTGTGAEAIGDFVAQLLDRCERHPELPRLLLWESLELDAAVAIEQRRPVCAHKVDGILTALPALDRGRAEHLLFSLIALAVGWCELGNLGSAVVGGTMEWETRRATVVAHARALATGMTEEAEASEASGSPRSAAPAPPAGTATHPPLAAEESRS</sequence>
<evidence type="ECO:0000313" key="6">
    <source>
        <dbReference type="EMBL" id="PRI10056.1"/>
    </source>
</evidence>
<gene>
    <name evidence="5" type="ORF">B4915_14000</name>
    <name evidence="6" type="ORF">B4915_14155</name>
</gene>
<dbReference type="Gene3D" id="1.10.357.10">
    <property type="entry name" value="Tetracycline Repressor, domain 2"/>
    <property type="match status" value="1"/>
</dbReference>
<dbReference type="Pfam" id="PF17926">
    <property type="entry name" value="TetR_C_21"/>
    <property type="match status" value="1"/>
</dbReference>
<dbReference type="GO" id="GO:0003677">
    <property type="term" value="F:DNA binding"/>
    <property type="evidence" value="ECO:0007669"/>
    <property type="project" value="UniProtKB-UniRule"/>
</dbReference>
<feature type="domain" description="HTH tetR-type" evidence="4">
    <location>
        <begin position="6"/>
        <end position="66"/>
    </location>
</feature>
<keyword evidence="1 2" id="KW-0238">DNA-binding</keyword>
<dbReference type="Pfam" id="PF00440">
    <property type="entry name" value="TetR_N"/>
    <property type="match status" value="1"/>
</dbReference>
<dbReference type="EMBL" id="MWZD01000024">
    <property type="protein sequence ID" value="PRI10056.1"/>
    <property type="molecule type" value="Genomic_DNA"/>
</dbReference>
<dbReference type="SUPFAM" id="SSF48498">
    <property type="entry name" value="Tetracyclin repressor-like, C-terminal domain"/>
    <property type="match status" value="1"/>
</dbReference>
<keyword evidence="7" id="KW-1185">Reference proteome</keyword>
<dbReference type="AlphaFoldDB" id="A0A2S9QKE2"/>
<reference evidence="6 7" key="1">
    <citation type="journal article" date="2017" name="New Microbes New Infect">
        <title>Genome sequence of 'Leucobacter massiliensis' sp. nov. isolated from human pharynx after travel to the 2014 Hajj.</title>
        <authorList>
            <person name="Leangapichart T."/>
            <person name="Gautret P."/>
            <person name="Nguyen T.T."/>
            <person name="Armstrong N."/>
            <person name="Rolain J.M."/>
        </authorList>
    </citation>
    <scope>NUCLEOTIDE SEQUENCE [LARGE SCALE GENOMIC DNA]</scope>
    <source>
        <strain evidence="6 7">122RC15</strain>
    </source>
</reference>